<keyword evidence="2" id="KW-1134">Transmembrane beta strand</keyword>
<sequence>MTALHTYKNLAIIALLTLTWGCKLTQPIEHNSGISTPQSFSGQIDSTGIGSLNWKTVFPDNRLSALIDTALLNNPDLKIAVQRIEMARSGIMQAQGALLPSVTGEVSGGGRKFGNYTMDGVGNYDTNFSENINNDRRIPGPFLPDYFVGVRSAWELDIWGKLKTRRKAAYNRLLATEKARHVIITGLIAQVASKYFTLVALDNELDIIRKNILLQESAVETVKIQKEGGRATELAVKQFTAQMINTKSLEVETQQKIVATENELNLLLGRFPAPILRTNLSEQTFPEQIKSGIPANMLRRRPDIQQAQLEMQAYYSDQQAAQLAFLPSLNITALLGFNSFKSSLLFSPASIAYGAAAGLAAPIINRKGLKANQKRSEAESKAALYKYDKAIFTGFQEVSTGLKRLENTKKILSLKTQEVEVLQEGVAISKDLFLSGYASYLEVIIAQRNVLDAELTLTDIKRTQFIALTDLYRALGGGWEQDK</sequence>
<dbReference type="PANTHER" id="PTHR30203:SF30">
    <property type="entry name" value="OUTER MEMBRANE PROTEIN-RELATED"/>
    <property type="match status" value="1"/>
</dbReference>
<gene>
    <name evidence="3" type="ORF">E0F88_00280</name>
</gene>
<proteinExistence type="inferred from homology"/>
<dbReference type="Gene3D" id="1.20.1600.10">
    <property type="entry name" value="Outer membrane efflux proteins (OEP)"/>
    <property type="match status" value="1"/>
</dbReference>
<dbReference type="Pfam" id="PF02321">
    <property type="entry name" value="OEP"/>
    <property type="match status" value="2"/>
</dbReference>
<keyword evidence="2" id="KW-0472">Membrane</keyword>
<protein>
    <submittedName>
        <fullName evidence="3">TolC family protein</fullName>
    </submittedName>
</protein>
<dbReference type="EMBL" id="SMFL01000001">
    <property type="protein sequence ID" value="TDE18029.1"/>
    <property type="molecule type" value="Genomic_DNA"/>
</dbReference>
<evidence type="ECO:0000313" key="4">
    <source>
        <dbReference type="Proteomes" id="UP000294850"/>
    </source>
</evidence>
<comment type="subcellular location">
    <subcellularLocation>
        <location evidence="2">Cell membrane</location>
        <topology evidence="2">Lipid-anchor</topology>
    </subcellularLocation>
</comment>
<dbReference type="Proteomes" id="UP000294850">
    <property type="component" value="Unassembled WGS sequence"/>
</dbReference>
<evidence type="ECO:0000256" key="2">
    <source>
        <dbReference type="RuleBase" id="RU362097"/>
    </source>
</evidence>
<keyword evidence="4" id="KW-1185">Reference proteome</keyword>
<evidence type="ECO:0000256" key="1">
    <source>
        <dbReference type="ARBA" id="ARBA00007613"/>
    </source>
</evidence>
<organism evidence="3 4">
    <name type="scientific">Dyadobacter psychrotolerans</name>
    <dbReference type="NCBI Taxonomy" id="2541721"/>
    <lineage>
        <taxon>Bacteria</taxon>
        <taxon>Pseudomonadati</taxon>
        <taxon>Bacteroidota</taxon>
        <taxon>Cytophagia</taxon>
        <taxon>Cytophagales</taxon>
        <taxon>Spirosomataceae</taxon>
        <taxon>Dyadobacter</taxon>
    </lineage>
</organism>
<name>A0A4R5DU96_9BACT</name>
<dbReference type="PANTHER" id="PTHR30203">
    <property type="entry name" value="OUTER MEMBRANE CATION EFFLUX PROTEIN"/>
    <property type="match status" value="1"/>
</dbReference>
<dbReference type="AlphaFoldDB" id="A0A4R5DU96"/>
<keyword evidence="2" id="KW-0449">Lipoprotein</keyword>
<keyword evidence="2" id="KW-0564">Palmitate</keyword>
<dbReference type="RefSeq" id="WP_131955544.1">
    <property type="nucleotide sequence ID" value="NZ_SMFL01000001.1"/>
</dbReference>
<comment type="similarity">
    <text evidence="1 2">Belongs to the outer membrane factor (OMF) (TC 1.B.17) family.</text>
</comment>
<dbReference type="GO" id="GO:0015562">
    <property type="term" value="F:efflux transmembrane transporter activity"/>
    <property type="evidence" value="ECO:0007669"/>
    <property type="project" value="InterPro"/>
</dbReference>
<dbReference type="InterPro" id="IPR010131">
    <property type="entry name" value="MdtP/NodT-like"/>
</dbReference>
<reference evidence="3 4" key="1">
    <citation type="submission" date="2019-03" db="EMBL/GenBank/DDBJ databases">
        <title>Dyadobacter AR-3-6 sp. nov., isolated from arctic soil.</title>
        <authorList>
            <person name="Chaudhary D.K."/>
        </authorList>
    </citation>
    <scope>NUCLEOTIDE SEQUENCE [LARGE SCALE GENOMIC DNA]</scope>
    <source>
        <strain evidence="3 4">AR-3-6</strain>
    </source>
</reference>
<dbReference type="OrthoDB" id="9770517at2"/>
<comment type="caution">
    <text evidence="3">The sequence shown here is derived from an EMBL/GenBank/DDBJ whole genome shotgun (WGS) entry which is preliminary data.</text>
</comment>
<accession>A0A4R5DU96</accession>
<dbReference type="Gene3D" id="2.20.200.10">
    <property type="entry name" value="Outer membrane efflux proteins (OEP)"/>
    <property type="match status" value="1"/>
</dbReference>
<dbReference type="InterPro" id="IPR003423">
    <property type="entry name" value="OMP_efflux"/>
</dbReference>
<dbReference type="GO" id="GO:0005886">
    <property type="term" value="C:plasma membrane"/>
    <property type="evidence" value="ECO:0007669"/>
    <property type="project" value="UniProtKB-SubCell"/>
</dbReference>
<dbReference type="NCBIfam" id="TIGR01845">
    <property type="entry name" value="outer_NodT"/>
    <property type="match status" value="1"/>
</dbReference>
<evidence type="ECO:0000313" key="3">
    <source>
        <dbReference type="EMBL" id="TDE18029.1"/>
    </source>
</evidence>
<dbReference type="SUPFAM" id="SSF56954">
    <property type="entry name" value="Outer membrane efflux proteins (OEP)"/>
    <property type="match status" value="1"/>
</dbReference>
<keyword evidence="2" id="KW-0812">Transmembrane</keyword>